<dbReference type="eggNOG" id="ENOG502RCP9">
    <property type="taxonomic scope" value="Eukaryota"/>
</dbReference>
<organism evidence="1 2">
    <name type="scientific">Naumovozyma dairenensis (strain ATCC 10597 / BCRC 20456 / CBS 421 / NBRC 0211 / NRRL Y-12639)</name>
    <name type="common">Saccharomyces dairenensis</name>
    <dbReference type="NCBI Taxonomy" id="1071378"/>
    <lineage>
        <taxon>Eukaryota</taxon>
        <taxon>Fungi</taxon>
        <taxon>Dikarya</taxon>
        <taxon>Ascomycota</taxon>
        <taxon>Saccharomycotina</taxon>
        <taxon>Saccharomycetes</taxon>
        <taxon>Saccharomycetales</taxon>
        <taxon>Saccharomycetaceae</taxon>
        <taxon>Naumovozyma</taxon>
    </lineage>
</organism>
<dbReference type="EMBL" id="HE580276">
    <property type="protein sequence ID" value="CCD26939.1"/>
    <property type="molecule type" value="Genomic_DNA"/>
</dbReference>
<gene>
    <name evidence="1" type="primary">NDAI0J00470</name>
    <name evidence="1" type="ordered locus">NDAI_0J00470</name>
</gene>
<dbReference type="PANTHER" id="PTHR28180">
    <property type="entry name" value="CONSERVED MITOCHONDRIAL PROTEIN-RELATED"/>
    <property type="match status" value="1"/>
</dbReference>
<accession>G0WGL1</accession>
<dbReference type="InterPro" id="IPR029032">
    <property type="entry name" value="AhpD-like"/>
</dbReference>
<dbReference type="OMA" id="AYPDLWQ"/>
<proteinExistence type="predicted"/>
<dbReference type="InterPro" id="IPR052999">
    <property type="entry name" value="PTS1_Protein"/>
</dbReference>
<dbReference type="Proteomes" id="UP000000689">
    <property type="component" value="Chromosome 10"/>
</dbReference>
<keyword evidence="2" id="KW-1185">Reference proteome</keyword>
<dbReference type="GO" id="GO:0051920">
    <property type="term" value="F:peroxiredoxin activity"/>
    <property type="evidence" value="ECO:0007669"/>
    <property type="project" value="InterPro"/>
</dbReference>
<dbReference type="OrthoDB" id="5537330at2759"/>
<dbReference type="AlphaFoldDB" id="G0WGL1"/>
<dbReference type="GeneID" id="11494119"/>
<reference evidence="1 2" key="1">
    <citation type="journal article" date="2011" name="Proc. Natl. Acad. Sci. U.S.A.">
        <title>Evolutionary erosion of yeast sex chromosomes by mating-type switching accidents.</title>
        <authorList>
            <person name="Gordon J.L."/>
            <person name="Armisen D."/>
            <person name="Proux-Wera E."/>
            <person name="Oheigeartaigh S.S."/>
            <person name="Byrne K.P."/>
            <person name="Wolfe K.H."/>
        </authorList>
    </citation>
    <scope>NUCLEOTIDE SEQUENCE [LARGE SCALE GENOMIC DNA]</scope>
    <source>
        <strain evidence="2">ATCC 10597 / BCRC 20456 / CBS 421 / NBRC 0211 / NRRL Y-12639</strain>
    </source>
</reference>
<dbReference type="Gene3D" id="1.20.1290.10">
    <property type="entry name" value="AhpD-like"/>
    <property type="match status" value="1"/>
</dbReference>
<dbReference type="PANTHER" id="PTHR28180:SF2">
    <property type="entry name" value="PEROXISOMAL PROTEIN 2"/>
    <property type="match status" value="1"/>
</dbReference>
<protein>
    <submittedName>
        <fullName evidence="1">Uncharacterized protein</fullName>
    </submittedName>
</protein>
<dbReference type="HOGENOM" id="CLU_065389_3_0_1"/>
<name>G0WGL1_NAUDC</name>
<dbReference type="SUPFAM" id="SSF69118">
    <property type="entry name" value="AhpD-like"/>
    <property type="match status" value="1"/>
</dbReference>
<sequence>MVLTKLRLIEIVNSYDTRLKHIWYLVVIATFCSSNQPNDIAIIYLYVMLRCLPQYQDMDVNELSDCVFQLFDRIDTENRLEEINRYFDINKNNFDNSTIDTLRTITDKFKETLLKCSAICGLPKCINGLTVLKSVTPTIVLDNIDIVDPYSPVNDRDSLFARSSLLKRGKSADVLENDDINNGIDHWNLIYNKVSSRVANNLNQSYPDLWYFIIKDIYGSLLSNNEVLNNKETSIIVISSLIPQDVNAQLKGHLRGALNVGCTIEIIKSVRELSILCCKWCNINWQTEISKL</sequence>
<evidence type="ECO:0000313" key="2">
    <source>
        <dbReference type="Proteomes" id="UP000000689"/>
    </source>
</evidence>
<evidence type="ECO:0000313" key="1">
    <source>
        <dbReference type="EMBL" id="CCD26939.1"/>
    </source>
</evidence>
<dbReference type="RefSeq" id="XP_003672182.1">
    <property type="nucleotide sequence ID" value="XM_003672134.1"/>
</dbReference>
<dbReference type="KEGG" id="ndi:NDAI_0J00470"/>